<proteinExistence type="predicted"/>
<comment type="caution">
    <text evidence="1">The sequence shown here is derived from an EMBL/GenBank/DDBJ whole genome shotgun (WGS) entry which is preliminary data.</text>
</comment>
<accession>A0A4R4ZN68</accession>
<gene>
    <name evidence="1" type="ORF">E1263_15180</name>
</gene>
<dbReference type="AlphaFoldDB" id="A0A4R4ZN68"/>
<dbReference type="PANTHER" id="PTHR37816:SF1">
    <property type="entry name" value="TOXIN"/>
    <property type="match status" value="1"/>
</dbReference>
<dbReference type="Proteomes" id="UP000295124">
    <property type="component" value="Unassembled WGS sequence"/>
</dbReference>
<keyword evidence="2" id="KW-1185">Reference proteome</keyword>
<name>A0A4R4ZN68_9ACTN</name>
<dbReference type="EMBL" id="SMKX01000036">
    <property type="protein sequence ID" value="TDD59384.1"/>
    <property type="molecule type" value="Genomic_DNA"/>
</dbReference>
<reference evidence="1 2" key="1">
    <citation type="submission" date="2019-03" db="EMBL/GenBank/DDBJ databases">
        <title>Draft genome sequences of novel Actinobacteria.</title>
        <authorList>
            <person name="Sahin N."/>
            <person name="Ay H."/>
            <person name="Saygin H."/>
        </authorList>
    </citation>
    <scope>NUCLEOTIDE SEQUENCE [LARGE SCALE GENOMIC DNA]</scope>
    <source>
        <strain evidence="1 2">JCM 13523</strain>
    </source>
</reference>
<evidence type="ECO:0000313" key="2">
    <source>
        <dbReference type="Proteomes" id="UP000295124"/>
    </source>
</evidence>
<dbReference type="SUPFAM" id="SSF52540">
    <property type="entry name" value="P-loop containing nucleoside triphosphate hydrolases"/>
    <property type="match status" value="1"/>
</dbReference>
<evidence type="ECO:0000313" key="1">
    <source>
        <dbReference type="EMBL" id="TDD59384.1"/>
    </source>
</evidence>
<dbReference type="InterPro" id="IPR052922">
    <property type="entry name" value="Cytidylate_Kinase-2"/>
</dbReference>
<dbReference type="OrthoDB" id="3199600at2"/>
<dbReference type="PANTHER" id="PTHR37816">
    <property type="entry name" value="YALI0E33011P"/>
    <property type="match status" value="1"/>
</dbReference>
<sequence length="188" mass="21434">MNPHEKQRRIVVTGLAGAGKSTFSRALAVKSGLPLIHLDLHFWKAGWTEPSEAEWREKQHDLLANDAWIADGNYTETLDLRLERADTVVVLATPWWRCAGRALLRGCRMPDTLPEGCEYTPWQRLRDEWRLIPLIWRGRREELEREQAIIARHGQHATLHVLKSQRAIGEFLDGSVGIEGDGRDDGSI</sequence>
<evidence type="ECO:0008006" key="3">
    <source>
        <dbReference type="Google" id="ProtNLM"/>
    </source>
</evidence>
<organism evidence="1 2">
    <name type="scientific">Kribbella antibiotica</name>
    <dbReference type="NCBI Taxonomy" id="190195"/>
    <lineage>
        <taxon>Bacteria</taxon>
        <taxon>Bacillati</taxon>
        <taxon>Actinomycetota</taxon>
        <taxon>Actinomycetes</taxon>
        <taxon>Propionibacteriales</taxon>
        <taxon>Kribbellaceae</taxon>
        <taxon>Kribbella</taxon>
    </lineage>
</organism>
<dbReference type="Gene3D" id="3.40.50.300">
    <property type="entry name" value="P-loop containing nucleotide triphosphate hydrolases"/>
    <property type="match status" value="1"/>
</dbReference>
<dbReference type="InterPro" id="IPR027417">
    <property type="entry name" value="P-loop_NTPase"/>
</dbReference>
<dbReference type="RefSeq" id="WP_132167945.1">
    <property type="nucleotide sequence ID" value="NZ_SMKX01000036.1"/>
</dbReference>
<protein>
    <recommendedName>
        <fullName evidence="3">Adenylate kinase</fullName>
    </recommendedName>
</protein>